<sequence length="348" mass="36950">MLLQGFACDAQSSMPCAPMRASASAPGANTSSAGLTLASPPASPPQLSAPNTLGNLFSTCRSLQALLASPPPPPPSSYPVSSSTTSLTPPLAHAPSPMKLRLRSRKDASDSNNNNNNSSNNRNTPPTPSSAKRIVKRQPVRGANKRRRAADDDAGRGDVDAMEAESESSADEQDIEAGSGAPFALQLLAPSPLRRYPQDAPHFTSTTTVTPVPFNLPSFSPSSSSSSARPTTPKRARIAPDALPLGLERADFHSLHTGGVPDGSSRAHIGTDVEREGDGADWSVEDDRMLVELVLEKLRLSKEEWQDCARTLGKDRASLGRRWKSLVLHGDVGFKAGRARGKIHGTWR</sequence>
<evidence type="ECO:0000313" key="3">
    <source>
        <dbReference type="EMBL" id="EPE07850.1"/>
    </source>
</evidence>
<dbReference type="HOGENOM" id="CLU_049367_0_0_1"/>
<keyword evidence="4" id="KW-1185">Reference proteome</keyword>
<feature type="compositionally biased region" description="Low complexity" evidence="1">
    <location>
        <begin position="78"/>
        <end position="91"/>
    </location>
</feature>
<evidence type="ECO:0000313" key="4">
    <source>
        <dbReference type="Proteomes" id="UP000016923"/>
    </source>
</evidence>
<protein>
    <submittedName>
        <fullName evidence="3">Dna-binding protein</fullName>
    </submittedName>
</protein>
<accession>S3D3E2</accession>
<dbReference type="eggNOG" id="ENOG502SRDU">
    <property type="taxonomic scope" value="Eukaryota"/>
</dbReference>
<feature type="region of interest" description="Disordered" evidence="1">
    <location>
        <begin position="13"/>
        <end position="175"/>
    </location>
</feature>
<dbReference type="GO" id="GO:0003677">
    <property type="term" value="F:DNA binding"/>
    <property type="evidence" value="ECO:0007669"/>
    <property type="project" value="UniProtKB-KW"/>
</dbReference>
<dbReference type="OMA" id="QEWDECA"/>
<evidence type="ECO:0000259" key="2">
    <source>
        <dbReference type="PROSITE" id="PS50090"/>
    </source>
</evidence>
<proteinExistence type="predicted"/>
<name>S3D3E2_OPHP1</name>
<dbReference type="EMBL" id="KE148150">
    <property type="protein sequence ID" value="EPE07850.1"/>
    <property type="molecule type" value="Genomic_DNA"/>
</dbReference>
<dbReference type="PROSITE" id="PS50090">
    <property type="entry name" value="MYB_LIKE"/>
    <property type="match status" value="1"/>
</dbReference>
<dbReference type="Proteomes" id="UP000016923">
    <property type="component" value="Unassembled WGS sequence"/>
</dbReference>
<feature type="compositionally biased region" description="Basic and acidic residues" evidence="1">
    <location>
        <begin position="149"/>
        <end position="159"/>
    </location>
</feature>
<dbReference type="AlphaFoldDB" id="S3D3E2"/>
<feature type="compositionally biased region" description="Low complexity" evidence="1">
    <location>
        <begin position="111"/>
        <end position="124"/>
    </location>
</feature>
<feature type="compositionally biased region" description="Polar residues" evidence="1">
    <location>
        <begin position="51"/>
        <end position="61"/>
    </location>
</feature>
<keyword evidence="3" id="KW-0238">DNA-binding</keyword>
<evidence type="ECO:0000256" key="1">
    <source>
        <dbReference type="SAM" id="MobiDB-lite"/>
    </source>
</evidence>
<dbReference type="InterPro" id="IPR001005">
    <property type="entry name" value="SANT/Myb"/>
</dbReference>
<feature type="region of interest" description="Disordered" evidence="1">
    <location>
        <begin position="196"/>
        <end position="240"/>
    </location>
</feature>
<feature type="compositionally biased region" description="Basic residues" evidence="1">
    <location>
        <begin position="133"/>
        <end position="148"/>
    </location>
</feature>
<dbReference type="VEuPathDB" id="FungiDB:F503_00572"/>
<reference evidence="3 4" key="1">
    <citation type="journal article" date="2013" name="BMC Genomics">
        <title>The genome and transcriptome of the pine saprophyte Ophiostoma piceae, and a comparison with the bark beetle-associated pine pathogen Grosmannia clavigera.</title>
        <authorList>
            <person name="Haridas S."/>
            <person name="Wang Y."/>
            <person name="Lim L."/>
            <person name="Massoumi Alamouti S."/>
            <person name="Jackman S."/>
            <person name="Docking R."/>
            <person name="Robertson G."/>
            <person name="Birol I."/>
            <person name="Bohlmann J."/>
            <person name="Breuil C."/>
        </authorList>
    </citation>
    <scope>NUCLEOTIDE SEQUENCE [LARGE SCALE GENOMIC DNA]</scope>
    <source>
        <strain evidence="3 4">UAMH 11346</strain>
    </source>
</reference>
<gene>
    <name evidence="3" type="ORF">F503_00572</name>
</gene>
<feature type="domain" description="Myb-like" evidence="2">
    <location>
        <begin position="282"/>
        <end position="327"/>
    </location>
</feature>
<feature type="compositionally biased region" description="Low complexity" evidence="1">
    <location>
        <begin position="31"/>
        <end position="50"/>
    </location>
</feature>
<dbReference type="OrthoDB" id="5334491at2759"/>
<feature type="compositionally biased region" description="Acidic residues" evidence="1">
    <location>
        <begin position="160"/>
        <end position="175"/>
    </location>
</feature>
<organism evidence="3 4">
    <name type="scientific">Ophiostoma piceae (strain UAMH 11346)</name>
    <name type="common">Sap stain fungus</name>
    <dbReference type="NCBI Taxonomy" id="1262450"/>
    <lineage>
        <taxon>Eukaryota</taxon>
        <taxon>Fungi</taxon>
        <taxon>Dikarya</taxon>
        <taxon>Ascomycota</taxon>
        <taxon>Pezizomycotina</taxon>
        <taxon>Sordariomycetes</taxon>
        <taxon>Sordariomycetidae</taxon>
        <taxon>Ophiostomatales</taxon>
        <taxon>Ophiostomataceae</taxon>
        <taxon>Ophiostoma</taxon>
    </lineage>
</organism>
<feature type="compositionally biased region" description="Low complexity" evidence="1">
    <location>
        <begin position="203"/>
        <end position="227"/>
    </location>
</feature>